<dbReference type="Proteomes" id="UP001190700">
    <property type="component" value="Unassembled WGS sequence"/>
</dbReference>
<feature type="compositionally biased region" description="Low complexity" evidence="1">
    <location>
        <begin position="629"/>
        <end position="650"/>
    </location>
</feature>
<name>A0AAE0L0T8_9CHLO</name>
<feature type="compositionally biased region" description="Basic and acidic residues" evidence="1">
    <location>
        <begin position="1075"/>
        <end position="1116"/>
    </location>
</feature>
<feature type="compositionally biased region" description="Polar residues" evidence="1">
    <location>
        <begin position="656"/>
        <end position="670"/>
    </location>
</feature>
<feature type="compositionally biased region" description="Low complexity" evidence="1">
    <location>
        <begin position="1020"/>
        <end position="1038"/>
    </location>
</feature>
<reference evidence="2 3" key="1">
    <citation type="journal article" date="2015" name="Genome Biol. Evol.">
        <title>Comparative Genomics of a Bacterivorous Green Alga Reveals Evolutionary Causalities and Consequences of Phago-Mixotrophic Mode of Nutrition.</title>
        <authorList>
            <person name="Burns J.A."/>
            <person name="Paasch A."/>
            <person name="Narechania A."/>
            <person name="Kim E."/>
        </authorList>
    </citation>
    <scope>NUCLEOTIDE SEQUENCE [LARGE SCALE GENOMIC DNA]</scope>
    <source>
        <strain evidence="2 3">PLY_AMNH</strain>
    </source>
</reference>
<comment type="caution">
    <text evidence="2">The sequence shown here is derived from an EMBL/GenBank/DDBJ whole genome shotgun (WGS) entry which is preliminary data.</text>
</comment>
<feature type="region of interest" description="Disordered" evidence="1">
    <location>
        <begin position="977"/>
        <end position="1140"/>
    </location>
</feature>
<accession>A0AAE0L0T8</accession>
<feature type="compositionally biased region" description="Basic and acidic residues" evidence="1">
    <location>
        <begin position="1042"/>
        <end position="1065"/>
    </location>
</feature>
<evidence type="ECO:0000313" key="3">
    <source>
        <dbReference type="Proteomes" id="UP001190700"/>
    </source>
</evidence>
<feature type="compositionally biased region" description="Basic and acidic residues" evidence="1">
    <location>
        <begin position="291"/>
        <end position="329"/>
    </location>
</feature>
<dbReference type="PANTHER" id="PTHR48126:SF1">
    <property type="entry name" value="PROTEIN PFC0760C-LIKE"/>
    <property type="match status" value="1"/>
</dbReference>
<gene>
    <name evidence="2" type="ORF">CYMTET_23906</name>
</gene>
<protein>
    <submittedName>
        <fullName evidence="2">Uncharacterized protein</fullName>
    </submittedName>
</protein>
<proteinExistence type="predicted"/>
<feature type="region of interest" description="Disordered" evidence="1">
    <location>
        <begin position="885"/>
        <end position="924"/>
    </location>
</feature>
<feature type="region of interest" description="Disordered" evidence="1">
    <location>
        <begin position="291"/>
        <end position="339"/>
    </location>
</feature>
<keyword evidence="3" id="KW-1185">Reference proteome</keyword>
<sequence>MEVLELCERRVDAAKACDRHVDDGEHDLTTVTIQPNVESEEARSFVNAFNEQLALCKGFKTWLDTLDIKAFAPDTPIDLPVSAGRSTELSVQKHDGPAVVAGTAAATAAETTAAKCPVAQAAAAAAGAAEAGAAEADAAAGGEAAVGAAQAGAAAAVAAAAAAASESASFAAYILLASEAESQAAAAVAAAAVAAAGGETAAGAAQVAATEAGAAQVVVVAQAGAMEAVAAASDEEGPDAAQAGAAAAGEAATDEAATVEAAARAAVAGAAAVGAAAVGAAPVGAAQVDNETAKIPDPKEEPVRIDLTKDDIGTTKRKHPCEQGREEAKKRKANSGNKAASAGAAAAGASEAGASEAGAAEAGAANTGAAAAGTAQGKTDTPDYADSEVEERYQFMGLAYGNLTGKGRREFLACLQFESESVLSFHPLRTMRVAGVRVALDAVGLKTCLYLMPRRRDSLRRATPGDDDVALVEDGRARVVVAAQRNTQTGKQFGIVLRADGVILCEFVNVDVIVKIVVRHDILNSGVKYVHAIVQIKQYAETEVDAELRVMHAGLSVGPGSGEFWGAAGGASPPKAPSPARVSGAEPVSELALSSALRQPARRKRASPEAPAPPAAGAGSGSDSDRSAKGLNPSAAPFSPLPASSRSASSRVVRQEPTSGPAASSLSSLVGSEQGNLISAPGRFEVYRASDWSPPAEGESDDVRRPEQLDVVQSRGRESRIQPNPAWRGERRQSMLALALRQWSTWALDSAQRRARVSLPSRQRATARLAWVAWKARTDQSAHQRELQRLAFQAWNDVTQQVAQLQGLFDKGSRRRVESAFAAWRQHVVQTQGLWRRGRRQAGAVFMAWHQQTMLAKERSTWWVGARRHRMTQMGRRCLREWRRLPRTTPVSSDSSQGTSARRPVRKAGTSSGVSSCSDSDQKSMWQDIRRGLKRLGKDHPLPGLMWFQLEDYGLSEDGAYRLEIHQQSVSESRVLMQQKREDPHNSLGRTQAPKPSSPSRPVPRTRKPSRAPSAPHPGPTSSGNTSSSPESTSSRNSQDLQELKEAWQKESQAREAAAEARLEQLSRQLQESQRAAEERRISDQRAAEERRVSERRAVEERWAADRLAAEARETARQLAVDESVAQQEDAPQPGASSPQ</sequence>
<feature type="compositionally biased region" description="Polar residues" evidence="1">
    <location>
        <begin position="889"/>
        <end position="900"/>
    </location>
</feature>
<feature type="region of interest" description="Disordered" evidence="1">
    <location>
        <begin position="593"/>
        <end position="670"/>
    </location>
</feature>
<organism evidence="2 3">
    <name type="scientific">Cymbomonas tetramitiformis</name>
    <dbReference type="NCBI Taxonomy" id="36881"/>
    <lineage>
        <taxon>Eukaryota</taxon>
        <taxon>Viridiplantae</taxon>
        <taxon>Chlorophyta</taxon>
        <taxon>Pyramimonadophyceae</taxon>
        <taxon>Pyramimonadales</taxon>
        <taxon>Pyramimonadaceae</taxon>
        <taxon>Cymbomonas</taxon>
    </lineage>
</organism>
<evidence type="ECO:0000256" key="1">
    <source>
        <dbReference type="SAM" id="MobiDB-lite"/>
    </source>
</evidence>
<dbReference type="PANTHER" id="PTHR48126">
    <property type="entry name" value="RE24507P"/>
    <property type="match status" value="1"/>
</dbReference>
<dbReference type="AlphaFoldDB" id="A0AAE0L0T8"/>
<evidence type="ECO:0000313" key="2">
    <source>
        <dbReference type="EMBL" id="KAK3267545.1"/>
    </source>
</evidence>
<feature type="region of interest" description="Disordered" evidence="1">
    <location>
        <begin position="690"/>
        <end position="724"/>
    </location>
</feature>
<feature type="region of interest" description="Disordered" evidence="1">
    <location>
        <begin position="566"/>
        <end position="585"/>
    </location>
</feature>
<dbReference type="EMBL" id="LGRX02012350">
    <property type="protein sequence ID" value="KAK3267545.1"/>
    <property type="molecule type" value="Genomic_DNA"/>
</dbReference>